<dbReference type="AlphaFoldDB" id="A0A1F5VII6"/>
<reference evidence="2 3" key="1">
    <citation type="journal article" date="2016" name="Nat. Commun.">
        <title>Thousands of microbial genomes shed light on interconnected biogeochemical processes in an aquifer system.</title>
        <authorList>
            <person name="Anantharaman K."/>
            <person name="Brown C.T."/>
            <person name="Hug L.A."/>
            <person name="Sharon I."/>
            <person name="Castelle C.J."/>
            <person name="Probst A.J."/>
            <person name="Thomas B.C."/>
            <person name="Singh A."/>
            <person name="Wilkins M.J."/>
            <person name="Karaoz U."/>
            <person name="Brodie E.L."/>
            <person name="Williams K.H."/>
            <person name="Hubbard S.S."/>
            <person name="Banfield J.F."/>
        </authorList>
    </citation>
    <scope>NUCLEOTIDE SEQUENCE [LARGE SCALE GENOMIC DNA]</scope>
</reference>
<organism evidence="2 3">
    <name type="scientific">Candidatus Fischerbacteria bacterium RBG_13_37_8</name>
    <dbReference type="NCBI Taxonomy" id="1817863"/>
    <lineage>
        <taxon>Bacteria</taxon>
        <taxon>Candidatus Fischeribacteriota</taxon>
    </lineage>
</organism>
<protein>
    <submittedName>
        <fullName evidence="2">Uncharacterized protein</fullName>
    </submittedName>
</protein>
<evidence type="ECO:0000313" key="3">
    <source>
        <dbReference type="Proteomes" id="UP000178943"/>
    </source>
</evidence>
<evidence type="ECO:0000256" key="1">
    <source>
        <dbReference type="SAM" id="Phobius"/>
    </source>
</evidence>
<dbReference type="Proteomes" id="UP000178943">
    <property type="component" value="Unassembled WGS sequence"/>
</dbReference>
<dbReference type="STRING" id="1817863.A2Y62_07580"/>
<sequence length="215" mass="24360">MKFAFCVISLLNGFGLNIIRIIKSVREITINLRITKIIYSYFLGKFGYDSILMDKHCYPHKALLRYIFTIASFIGIFLLIISCENNKESEKKAIHSDELKIGGIYLIELSDEIKINNENYKYGIIKILDISSNGVIWRQFNNVLKEPVTSLEYNLDYSGSSIPQLGQISIGAASGITPFNTFLDEGPGYNKVLFFLQNSALSNYDKNEIDEISAL</sequence>
<gene>
    <name evidence="2" type="ORF">A2Y62_07580</name>
</gene>
<comment type="caution">
    <text evidence="2">The sequence shown here is derived from an EMBL/GenBank/DDBJ whole genome shotgun (WGS) entry which is preliminary data.</text>
</comment>
<name>A0A1F5VII6_9BACT</name>
<dbReference type="EMBL" id="MFGW01000168">
    <property type="protein sequence ID" value="OGF63140.1"/>
    <property type="molecule type" value="Genomic_DNA"/>
</dbReference>
<accession>A0A1F5VII6</accession>
<evidence type="ECO:0000313" key="2">
    <source>
        <dbReference type="EMBL" id="OGF63140.1"/>
    </source>
</evidence>
<feature type="transmembrane region" description="Helical" evidence="1">
    <location>
        <begin position="63"/>
        <end position="83"/>
    </location>
</feature>
<proteinExistence type="predicted"/>
<keyword evidence="1" id="KW-0812">Transmembrane</keyword>
<keyword evidence="1" id="KW-0472">Membrane</keyword>
<keyword evidence="1" id="KW-1133">Transmembrane helix</keyword>